<sequence length="1406" mass="157568">MSILRSNSLSPSLQPSPLLDHTYTRSSSTPLSSVPSSDESIVDQPKKQVSHVQPSPLLDRTRSRSSSPLSSAPSSDSASPLLSVGNEEELPVAASIPENWQPLDLPGRKDWMPKPYVTTHHSKIMDVNHGKIIIMVVDNSLAGMRAIQKGASTSGPPLFEVERQASFLCFKSHYLIYRPKYGSGDEKDDIVKSWALSNELGEDTIADLEDLRERILGPEEELGPDKPVKTREGSWTGGCFFERSPRARNLKGSKRAYPVTNSNMVQMTMETITAGQKINLTGEEDDHYRLRRDAVATTTRTALKGVCKGAPDLLQVMNRHAKHVNFARIGCDENTIWTSSQLNIMGCVGPVGPSNVESNVNGEGPESDGEFEVLVGHGDDVEMERGDIYITPRSSQRKGKAAEASLEEVSHDSAPMSEHGMVTGKNTHPVVGHDLKRRKNNGGIQGLGKFGSNHADHGDSPVAPTAITSLTRPHDDVKPELFYLYDFGICWKLEEFSTVFFSGLHYHSGCQAEFNDIRTNESIYYRLTFILYPSEIELNGEWSVPIAALPKAPRHNVLALGIEGRNHASYAYDNRVCCNPATYIADGLGVMEEKSYLNHISRTLLQHIVGLVAQAPIGSERVQASQWDEGPGWVGEDTRAGKQYLDEENLAYRQKVERWNSDIDGSVPFGNHERIDYFREWDAPLARAEQSFPLRVVLANKEVTANKDVMANKEVTKGKGGTKAGLRGLTNAARKEFERTTLDQHHRGKRVKGRSLDKGKEKEIIPTDDNISHSGGSSTIGSSQNPDQLALRTLEQDDIASLLSFIGSDISFLQNEPVNSLVLPSKESAPDFSLSSMFPFQTQMIDTLSRSESSGCIHRQDLMLLNVKIWEWLSACAESGNKLRVTSKPTTWFQQLVKTIKDWLDTQGSPITLDAHDYLPSIYPVEGIEVDVVHPANNRKYYEDPWNVAIEWAVTRVTKWLRVDASGHLKACFCKAIIDFLGIQALVLPSVWKAHQNLRRPGSRAALTEEEIRKWAQTTLVHHHFFRKGGDRTQLLHLYRVVCMRRSDFESQWLDWLSVDSDDTMLPSTPLTSLSLLPSTYVWSSGRIVVRRQDLQFCPPNREAAVRFLVKIELLWILTVYRTPKEIPPSSPILPFTKPLNRFLKYVYDKADSKLPFRQFAPSLRNILAGHGPFSSLHLHTKIGYLSALIFRGVTFNSPFARSPQSPTLFHNADDWDRAVDKANDINKSPLPKNHFCNQAAYTNAISNRTADNIRSDFEGRSIGASDLELGWLLNPLQRITFDQLWKKFQQAPSFGSLVSYLLAADYAQAGLVNRPSPEEMGDIIHRINKGAKARLKYLGFSCRTKEETHAAFVQFHNFLLHNLQPQVVDDVRLDVFMSEHSLCKDKKLEGEDFEQLYIALREHFC</sequence>
<protein>
    <submittedName>
        <fullName evidence="2">Uncharacterized protein</fullName>
    </submittedName>
</protein>
<feature type="compositionally biased region" description="Low complexity" evidence="1">
    <location>
        <begin position="54"/>
        <end position="83"/>
    </location>
</feature>
<evidence type="ECO:0000313" key="2">
    <source>
        <dbReference type="EMBL" id="THU89612.1"/>
    </source>
</evidence>
<name>A0A4S8LK69_DENBC</name>
<feature type="region of interest" description="Disordered" evidence="1">
    <location>
        <begin position="411"/>
        <end position="432"/>
    </location>
</feature>
<gene>
    <name evidence="2" type="ORF">K435DRAFT_865130</name>
</gene>
<dbReference type="Proteomes" id="UP000297245">
    <property type="component" value="Unassembled WGS sequence"/>
</dbReference>
<dbReference type="EMBL" id="ML179362">
    <property type="protein sequence ID" value="THU89612.1"/>
    <property type="molecule type" value="Genomic_DNA"/>
</dbReference>
<keyword evidence="3" id="KW-1185">Reference proteome</keyword>
<dbReference type="OrthoDB" id="3061143at2759"/>
<organism evidence="2 3">
    <name type="scientific">Dendrothele bispora (strain CBS 962.96)</name>
    <dbReference type="NCBI Taxonomy" id="1314807"/>
    <lineage>
        <taxon>Eukaryota</taxon>
        <taxon>Fungi</taxon>
        <taxon>Dikarya</taxon>
        <taxon>Basidiomycota</taxon>
        <taxon>Agaricomycotina</taxon>
        <taxon>Agaricomycetes</taxon>
        <taxon>Agaricomycetidae</taxon>
        <taxon>Agaricales</taxon>
        <taxon>Agaricales incertae sedis</taxon>
        <taxon>Dendrothele</taxon>
    </lineage>
</organism>
<feature type="compositionally biased region" description="Low complexity" evidence="1">
    <location>
        <begin position="1"/>
        <end position="19"/>
    </location>
</feature>
<accession>A0A4S8LK69</accession>
<proteinExistence type="predicted"/>
<feature type="region of interest" description="Disordered" evidence="1">
    <location>
        <begin position="1"/>
        <end position="83"/>
    </location>
</feature>
<feature type="compositionally biased region" description="Low complexity" evidence="1">
    <location>
        <begin position="26"/>
        <end position="39"/>
    </location>
</feature>
<feature type="region of interest" description="Disordered" evidence="1">
    <location>
        <begin position="766"/>
        <end position="785"/>
    </location>
</feature>
<feature type="compositionally biased region" description="Low complexity" evidence="1">
    <location>
        <begin position="772"/>
        <end position="783"/>
    </location>
</feature>
<reference evidence="2 3" key="1">
    <citation type="journal article" date="2019" name="Nat. Ecol. Evol.">
        <title>Megaphylogeny resolves global patterns of mushroom evolution.</title>
        <authorList>
            <person name="Varga T."/>
            <person name="Krizsan K."/>
            <person name="Foldi C."/>
            <person name="Dima B."/>
            <person name="Sanchez-Garcia M."/>
            <person name="Sanchez-Ramirez S."/>
            <person name="Szollosi G.J."/>
            <person name="Szarkandi J.G."/>
            <person name="Papp V."/>
            <person name="Albert L."/>
            <person name="Andreopoulos W."/>
            <person name="Angelini C."/>
            <person name="Antonin V."/>
            <person name="Barry K.W."/>
            <person name="Bougher N.L."/>
            <person name="Buchanan P."/>
            <person name="Buyck B."/>
            <person name="Bense V."/>
            <person name="Catcheside P."/>
            <person name="Chovatia M."/>
            <person name="Cooper J."/>
            <person name="Damon W."/>
            <person name="Desjardin D."/>
            <person name="Finy P."/>
            <person name="Geml J."/>
            <person name="Haridas S."/>
            <person name="Hughes K."/>
            <person name="Justo A."/>
            <person name="Karasinski D."/>
            <person name="Kautmanova I."/>
            <person name="Kiss B."/>
            <person name="Kocsube S."/>
            <person name="Kotiranta H."/>
            <person name="LaButti K.M."/>
            <person name="Lechner B.E."/>
            <person name="Liimatainen K."/>
            <person name="Lipzen A."/>
            <person name="Lukacs Z."/>
            <person name="Mihaltcheva S."/>
            <person name="Morgado L.N."/>
            <person name="Niskanen T."/>
            <person name="Noordeloos M.E."/>
            <person name="Ohm R.A."/>
            <person name="Ortiz-Santana B."/>
            <person name="Ovrebo C."/>
            <person name="Racz N."/>
            <person name="Riley R."/>
            <person name="Savchenko A."/>
            <person name="Shiryaev A."/>
            <person name="Soop K."/>
            <person name="Spirin V."/>
            <person name="Szebenyi C."/>
            <person name="Tomsovsky M."/>
            <person name="Tulloss R.E."/>
            <person name="Uehling J."/>
            <person name="Grigoriev I.V."/>
            <person name="Vagvolgyi C."/>
            <person name="Papp T."/>
            <person name="Martin F.M."/>
            <person name="Miettinen O."/>
            <person name="Hibbett D.S."/>
            <person name="Nagy L.G."/>
        </authorList>
    </citation>
    <scope>NUCLEOTIDE SEQUENCE [LARGE SCALE GENOMIC DNA]</scope>
    <source>
        <strain evidence="2 3">CBS 962.96</strain>
    </source>
</reference>
<evidence type="ECO:0000256" key="1">
    <source>
        <dbReference type="SAM" id="MobiDB-lite"/>
    </source>
</evidence>
<evidence type="ECO:0000313" key="3">
    <source>
        <dbReference type="Proteomes" id="UP000297245"/>
    </source>
</evidence>